<protein>
    <submittedName>
        <fullName evidence="2">Uncharacterized protein</fullName>
    </submittedName>
</protein>
<keyword evidence="1" id="KW-1133">Transmembrane helix</keyword>
<name>A0A3A3G8D6_9BURK</name>
<dbReference type="Proteomes" id="UP000265955">
    <property type="component" value="Unassembled WGS sequence"/>
</dbReference>
<dbReference type="EMBL" id="QYUO01000001">
    <property type="protein sequence ID" value="RJF97159.1"/>
    <property type="molecule type" value="Genomic_DNA"/>
</dbReference>
<reference evidence="3" key="1">
    <citation type="submission" date="2018-09" db="EMBL/GenBank/DDBJ databases">
        <authorList>
            <person name="Zhu H."/>
        </authorList>
    </citation>
    <scope>NUCLEOTIDE SEQUENCE [LARGE SCALE GENOMIC DNA]</scope>
    <source>
        <strain evidence="3">K1R23-30</strain>
    </source>
</reference>
<dbReference type="RefSeq" id="WP_119767111.1">
    <property type="nucleotide sequence ID" value="NZ_QYUO01000001.1"/>
</dbReference>
<evidence type="ECO:0000256" key="1">
    <source>
        <dbReference type="SAM" id="Phobius"/>
    </source>
</evidence>
<proteinExistence type="predicted"/>
<keyword evidence="1" id="KW-0472">Membrane</keyword>
<sequence>MDNDLWNRLTNEEIDEDNARRLRRKRNDAFRRKLIIEDMEKSRHRHLLYSVCAAMLAWTYAGIQYLR</sequence>
<keyword evidence="1" id="KW-0812">Transmembrane</keyword>
<accession>A0A3A3G8D6</accession>
<comment type="caution">
    <text evidence="2">The sequence shown here is derived from an EMBL/GenBank/DDBJ whole genome shotgun (WGS) entry which is preliminary data.</text>
</comment>
<organism evidence="2 3">
    <name type="scientific">Noviherbaspirillum saxi</name>
    <dbReference type="NCBI Taxonomy" id="2320863"/>
    <lineage>
        <taxon>Bacteria</taxon>
        <taxon>Pseudomonadati</taxon>
        <taxon>Pseudomonadota</taxon>
        <taxon>Betaproteobacteria</taxon>
        <taxon>Burkholderiales</taxon>
        <taxon>Oxalobacteraceae</taxon>
        <taxon>Noviherbaspirillum</taxon>
    </lineage>
</organism>
<feature type="transmembrane region" description="Helical" evidence="1">
    <location>
        <begin position="47"/>
        <end position="66"/>
    </location>
</feature>
<dbReference type="OrthoDB" id="9948988at2"/>
<evidence type="ECO:0000313" key="2">
    <source>
        <dbReference type="EMBL" id="RJF97159.1"/>
    </source>
</evidence>
<keyword evidence="3" id="KW-1185">Reference proteome</keyword>
<dbReference type="AlphaFoldDB" id="A0A3A3G8D6"/>
<evidence type="ECO:0000313" key="3">
    <source>
        <dbReference type="Proteomes" id="UP000265955"/>
    </source>
</evidence>
<gene>
    <name evidence="2" type="ORF">D3871_00380</name>
</gene>